<keyword evidence="2" id="KW-1185">Reference proteome</keyword>
<name>A0A6A6CP77_ZASCE</name>
<dbReference type="PANTHER" id="PTHR41677">
    <property type="entry name" value="YALI0B19030P"/>
    <property type="match status" value="1"/>
</dbReference>
<protein>
    <recommendedName>
        <fullName evidence="3">Fe2OG dioxygenase domain-containing protein</fullName>
    </recommendedName>
</protein>
<accession>A0A6A6CP77</accession>
<evidence type="ECO:0008006" key="3">
    <source>
        <dbReference type="Google" id="ProtNLM"/>
    </source>
</evidence>
<dbReference type="PANTHER" id="PTHR41677:SF1">
    <property type="entry name" value="FE2OG DIOXYGENASE DOMAIN-CONTAINING PROTEIN"/>
    <property type="match status" value="1"/>
</dbReference>
<dbReference type="Proteomes" id="UP000799537">
    <property type="component" value="Unassembled WGS sequence"/>
</dbReference>
<evidence type="ECO:0000313" key="1">
    <source>
        <dbReference type="EMBL" id="KAF2168944.1"/>
    </source>
</evidence>
<dbReference type="EMBL" id="ML993589">
    <property type="protein sequence ID" value="KAF2168944.1"/>
    <property type="molecule type" value="Genomic_DNA"/>
</dbReference>
<dbReference type="RefSeq" id="XP_033669833.1">
    <property type="nucleotide sequence ID" value="XM_033812215.1"/>
</dbReference>
<reference evidence="1" key="1">
    <citation type="journal article" date="2020" name="Stud. Mycol.">
        <title>101 Dothideomycetes genomes: a test case for predicting lifestyles and emergence of pathogens.</title>
        <authorList>
            <person name="Haridas S."/>
            <person name="Albert R."/>
            <person name="Binder M."/>
            <person name="Bloem J."/>
            <person name="Labutti K."/>
            <person name="Salamov A."/>
            <person name="Andreopoulos B."/>
            <person name="Baker S."/>
            <person name="Barry K."/>
            <person name="Bills G."/>
            <person name="Bluhm B."/>
            <person name="Cannon C."/>
            <person name="Castanera R."/>
            <person name="Culley D."/>
            <person name="Daum C."/>
            <person name="Ezra D."/>
            <person name="Gonzalez J."/>
            <person name="Henrissat B."/>
            <person name="Kuo A."/>
            <person name="Liang C."/>
            <person name="Lipzen A."/>
            <person name="Lutzoni F."/>
            <person name="Magnuson J."/>
            <person name="Mondo S."/>
            <person name="Nolan M."/>
            <person name="Ohm R."/>
            <person name="Pangilinan J."/>
            <person name="Park H.-J."/>
            <person name="Ramirez L."/>
            <person name="Alfaro M."/>
            <person name="Sun H."/>
            <person name="Tritt A."/>
            <person name="Yoshinaga Y."/>
            <person name="Zwiers L.-H."/>
            <person name="Turgeon B."/>
            <person name="Goodwin S."/>
            <person name="Spatafora J."/>
            <person name="Crous P."/>
            <person name="Grigoriev I."/>
        </authorList>
    </citation>
    <scope>NUCLEOTIDE SEQUENCE</scope>
    <source>
        <strain evidence="1">ATCC 36951</strain>
    </source>
</reference>
<proteinExistence type="predicted"/>
<organism evidence="1 2">
    <name type="scientific">Zasmidium cellare ATCC 36951</name>
    <dbReference type="NCBI Taxonomy" id="1080233"/>
    <lineage>
        <taxon>Eukaryota</taxon>
        <taxon>Fungi</taxon>
        <taxon>Dikarya</taxon>
        <taxon>Ascomycota</taxon>
        <taxon>Pezizomycotina</taxon>
        <taxon>Dothideomycetes</taxon>
        <taxon>Dothideomycetidae</taxon>
        <taxon>Mycosphaerellales</taxon>
        <taxon>Mycosphaerellaceae</taxon>
        <taxon>Zasmidium</taxon>
    </lineage>
</organism>
<evidence type="ECO:0000313" key="2">
    <source>
        <dbReference type="Proteomes" id="UP000799537"/>
    </source>
</evidence>
<dbReference type="AlphaFoldDB" id="A0A6A6CP77"/>
<gene>
    <name evidence="1" type="ORF">M409DRAFT_52929</name>
</gene>
<dbReference type="OrthoDB" id="10256055at2759"/>
<sequence>MATVDVQTIPALPKANFKPIIQTSLAPKKSAHGATVFDPMVHLNYRAPENKVMMEDLDFSKDTGISPIAVSEPFTLFTEECIQRFREEVLSEEVQKNCAVESNIAACQVRGYAAKYAPFIYDAWNHPEVLAIVSKIAGIELIPQMDLEIGHTNISVKSEKDTRAELAAVEEQRKSYAADEGIAGCPWEDDKPILGWHNDSYPFVCITMLSDCTNMIGGETAMRTGTGGVMKVRGPQMGCAVVMQGRYITHQALRALGAQERITMVTSFRPKSPHYRDDVCLATVRGISNLSDLYHEFSEYRLEMLEERIRHQLKKLRGAHNAGKKTDTKQIKDFLVEQMEFLKRTDEELVLDELVVKGHQPIRDIPNAVSSSIEESTPKKKARME</sequence>
<dbReference type="GeneID" id="54565487"/>